<evidence type="ECO:0000313" key="1">
    <source>
        <dbReference type="EMBL" id="KAJ4194902.1"/>
    </source>
</evidence>
<accession>A0A9W8RE26</accession>
<keyword evidence="2" id="KW-1185">Reference proteome</keyword>
<organism evidence="1 2">
    <name type="scientific">Fusarium falciforme</name>
    <dbReference type="NCBI Taxonomy" id="195108"/>
    <lineage>
        <taxon>Eukaryota</taxon>
        <taxon>Fungi</taxon>
        <taxon>Dikarya</taxon>
        <taxon>Ascomycota</taxon>
        <taxon>Pezizomycotina</taxon>
        <taxon>Sordariomycetes</taxon>
        <taxon>Hypocreomycetidae</taxon>
        <taxon>Hypocreales</taxon>
        <taxon>Nectriaceae</taxon>
        <taxon>Fusarium</taxon>
        <taxon>Fusarium solani species complex</taxon>
    </lineage>
</organism>
<evidence type="ECO:0000313" key="2">
    <source>
        <dbReference type="Proteomes" id="UP001152087"/>
    </source>
</evidence>
<dbReference type="EMBL" id="JAOQAV010000004">
    <property type="protein sequence ID" value="KAJ4194902.1"/>
    <property type="molecule type" value="Genomic_DNA"/>
</dbReference>
<gene>
    <name evidence="1" type="ORF">NW755_002321</name>
</gene>
<comment type="caution">
    <text evidence="1">The sequence shown here is derived from an EMBL/GenBank/DDBJ whole genome shotgun (WGS) entry which is preliminary data.</text>
</comment>
<reference evidence="1" key="1">
    <citation type="submission" date="2022-09" db="EMBL/GenBank/DDBJ databases">
        <title>Fusarium specimens isolated from Avocado Roots.</title>
        <authorList>
            <person name="Stajich J."/>
            <person name="Roper C."/>
            <person name="Heimlech-Rivalta G."/>
        </authorList>
    </citation>
    <scope>NUCLEOTIDE SEQUENCE</scope>
    <source>
        <strain evidence="1">A02</strain>
    </source>
</reference>
<proteinExistence type="predicted"/>
<sequence>MARTIQPSLSRSSLAAAAARKKWNQSNHVLAGRSVKHKQGSAVDFLARPHHHARASLLSFFCTALLGVLARIHPLDQSRHAQVITCTSTRIRGCIFPLSYYALRINDAISVMYYGPVL</sequence>
<name>A0A9W8RE26_9HYPO</name>
<dbReference type="AlphaFoldDB" id="A0A9W8RE26"/>
<protein>
    <submittedName>
        <fullName evidence="1">Uncharacterized protein</fullName>
    </submittedName>
</protein>
<dbReference type="Proteomes" id="UP001152087">
    <property type="component" value="Unassembled WGS sequence"/>
</dbReference>